<dbReference type="SUPFAM" id="SSF50324">
    <property type="entry name" value="Inorganic pyrophosphatase"/>
    <property type="match status" value="1"/>
</dbReference>
<dbReference type="EMBL" id="CP023747">
    <property type="protein sequence ID" value="QEV37954.1"/>
    <property type="molecule type" value="Genomic_DNA"/>
</dbReference>
<evidence type="ECO:0000313" key="9">
    <source>
        <dbReference type="Proteomes" id="UP000325763"/>
    </source>
</evidence>
<evidence type="ECO:0000313" key="7">
    <source>
        <dbReference type="EMBL" id="QEV37954.1"/>
    </source>
</evidence>
<evidence type="ECO:0000256" key="5">
    <source>
        <dbReference type="ARBA" id="ARBA00022842"/>
    </source>
</evidence>
<accession>A0A0B5DG03</accession>
<keyword evidence="8" id="KW-1185">Reference proteome</keyword>
<dbReference type="Gene3D" id="3.90.80.10">
    <property type="entry name" value="Inorganic pyrophosphatase"/>
    <property type="match status" value="1"/>
</dbReference>
<organism evidence="6 8">
    <name type="scientific">Streptomyces nodosus</name>
    <dbReference type="NCBI Taxonomy" id="40318"/>
    <lineage>
        <taxon>Bacteria</taxon>
        <taxon>Bacillati</taxon>
        <taxon>Actinomycetota</taxon>
        <taxon>Actinomycetes</taxon>
        <taxon>Kitasatosporales</taxon>
        <taxon>Streptomycetaceae</taxon>
        <taxon>Streptomyces</taxon>
    </lineage>
</organism>
<keyword evidence="3" id="KW-0479">Metal-binding</keyword>
<dbReference type="STRING" id="40318.SNOD_04490"/>
<comment type="cofactor">
    <cofactor evidence="1">
        <name>Mg(2+)</name>
        <dbReference type="ChEBI" id="CHEBI:18420"/>
    </cofactor>
</comment>
<dbReference type="EMBL" id="CP009313">
    <property type="protein sequence ID" value="AJE39371.1"/>
    <property type="molecule type" value="Genomic_DNA"/>
</dbReference>
<proteinExistence type="predicted"/>
<sequence>MEVTVAVTATAGSPFAPQDGSDGYDLVSVGSIRVTGYPVGAGRVDDTLTDDGEPTAVLLLMEEPALPGQSVRARPVALVHALVDGSPRAEVLCVPAHDPNFAAFTAPGALPAWHADADTLATVLHRLDPGHHWRVTGCEGPTAAESFLAEARHSYERLTGCLE</sequence>
<reference evidence="7 9" key="3">
    <citation type="submission" date="2017-09" db="EMBL/GenBank/DDBJ databases">
        <title>Streptomyces genome completion.</title>
        <authorList>
            <person name="Lee N."/>
            <person name="Cho B.-K."/>
        </authorList>
    </citation>
    <scope>NUCLEOTIDE SEQUENCE [LARGE SCALE GENOMIC DNA]</scope>
    <source>
        <strain evidence="7 9">ATCC 14899</strain>
    </source>
</reference>
<gene>
    <name evidence="7" type="ORF">CP978_04865</name>
    <name evidence="6" type="ORF">SNOD_04490</name>
</gene>
<keyword evidence="5" id="KW-0460">Magnesium</keyword>
<reference evidence="6 8" key="2">
    <citation type="journal article" date="2016" name="Appl. Microbiol. Biotechnol.">
        <title>Exploiting the genome sequence of Streptomyces nodosus for enhanced antibiotic production.</title>
        <authorList>
            <person name="Sweeney P."/>
            <person name="Murphy C.D."/>
            <person name="Caffrey P."/>
        </authorList>
    </citation>
    <scope>NUCLEOTIDE SEQUENCE [LARGE SCALE GENOMIC DNA]</scope>
    <source>
        <strain evidence="6 8">ATCC 14899</strain>
    </source>
</reference>
<name>A0A0B5DG03_9ACTN</name>
<dbReference type="Proteomes" id="UP000031526">
    <property type="component" value="Chromosome"/>
</dbReference>
<evidence type="ECO:0000256" key="4">
    <source>
        <dbReference type="ARBA" id="ARBA00022801"/>
    </source>
</evidence>
<evidence type="ECO:0000313" key="8">
    <source>
        <dbReference type="Proteomes" id="UP000031526"/>
    </source>
</evidence>
<dbReference type="InterPro" id="IPR008162">
    <property type="entry name" value="Pyrophosphatase"/>
</dbReference>
<dbReference type="RefSeq" id="WP_043437839.1">
    <property type="nucleotide sequence ID" value="NZ_CP009313.1"/>
</dbReference>
<dbReference type="GO" id="GO:0000287">
    <property type="term" value="F:magnesium ion binding"/>
    <property type="evidence" value="ECO:0007669"/>
    <property type="project" value="InterPro"/>
</dbReference>
<dbReference type="InterPro" id="IPR036649">
    <property type="entry name" value="Pyrophosphatase_sf"/>
</dbReference>
<dbReference type="HOGENOM" id="CLU_1626145_0_0_11"/>
<protein>
    <recommendedName>
        <fullName evidence="2">inorganic diphosphatase</fullName>
        <ecNumber evidence="2">3.6.1.1</ecNumber>
    </recommendedName>
</protein>
<dbReference type="GO" id="GO:0004427">
    <property type="term" value="F:inorganic diphosphate phosphatase activity"/>
    <property type="evidence" value="ECO:0007669"/>
    <property type="project" value="UniProtKB-EC"/>
</dbReference>
<keyword evidence="4" id="KW-0378">Hydrolase</keyword>
<evidence type="ECO:0000256" key="3">
    <source>
        <dbReference type="ARBA" id="ARBA00022723"/>
    </source>
</evidence>
<evidence type="ECO:0000256" key="1">
    <source>
        <dbReference type="ARBA" id="ARBA00001946"/>
    </source>
</evidence>
<dbReference type="GO" id="GO:0006796">
    <property type="term" value="P:phosphate-containing compound metabolic process"/>
    <property type="evidence" value="ECO:0007669"/>
    <property type="project" value="InterPro"/>
</dbReference>
<dbReference type="GO" id="GO:0005737">
    <property type="term" value="C:cytoplasm"/>
    <property type="evidence" value="ECO:0007669"/>
    <property type="project" value="InterPro"/>
</dbReference>
<dbReference type="OrthoDB" id="4185255at2"/>
<dbReference type="Proteomes" id="UP000325763">
    <property type="component" value="Chromosome"/>
</dbReference>
<evidence type="ECO:0000256" key="2">
    <source>
        <dbReference type="ARBA" id="ARBA00012146"/>
    </source>
</evidence>
<dbReference type="Pfam" id="PF00719">
    <property type="entry name" value="Pyrophosphatase"/>
    <property type="match status" value="1"/>
</dbReference>
<dbReference type="KEGG" id="snq:CP978_04865"/>
<dbReference type="EC" id="3.6.1.1" evidence="2"/>
<evidence type="ECO:0000313" key="6">
    <source>
        <dbReference type="EMBL" id="AJE39371.1"/>
    </source>
</evidence>
<reference evidence="8" key="1">
    <citation type="submission" date="2014-09" db="EMBL/GenBank/DDBJ databases">
        <title>Sequence of the Streptomyces nodosus genome.</title>
        <authorList>
            <person name="Sweeney P."/>
            <person name="Stephens N."/>
            <person name="Murphy C."/>
            <person name="Caffrey P."/>
        </authorList>
    </citation>
    <scope>NUCLEOTIDE SEQUENCE [LARGE SCALE GENOMIC DNA]</scope>
    <source>
        <strain evidence="8">ATCC 14899</strain>
    </source>
</reference>
<dbReference type="AlphaFoldDB" id="A0A0B5DG03"/>